<evidence type="ECO:0000256" key="4">
    <source>
        <dbReference type="ARBA" id="ARBA00023065"/>
    </source>
</evidence>
<dbReference type="RefSeq" id="XP_001244465.2">
    <property type="nucleotide sequence ID" value="XM_001244464.2"/>
</dbReference>
<comment type="subcellular location">
    <subcellularLocation>
        <location evidence="1">Membrane</location>
        <topology evidence="1">Multi-pass membrane protein</topology>
    </subcellularLocation>
</comment>
<dbReference type="GO" id="GO:0006811">
    <property type="term" value="P:monoatomic ion transport"/>
    <property type="evidence" value="ECO:0007669"/>
    <property type="project" value="UniProtKB-KW"/>
</dbReference>
<dbReference type="AlphaFoldDB" id="J3KCD1"/>
<feature type="domain" description="Ferric oxidoreductase" evidence="7">
    <location>
        <begin position="115"/>
        <end position="231"/>
    </location>
</feature>
<keyword evidence="2 6" id="KW-0812">Transmembrane</keyword>
<feature type="transmembrane region" description="Helical" evidence="6">
    <location>
        <begin position="218"/>
        <end position="236"/>
    </location>
</feature>
<keyword evidence="9" id="KW-1185">Reference proteome</keyword>
<evidence type="ECO:0000313" key="8">
    <source>
        <dbReference type="EMBL" id="EAS32882.3"/>
    </source>
</evidence>
<gene>
    <name evidence="8" type="ORF">CIMG_03906</name>
</gene>
<feature type="transmembrane region" description="Helical" evidence="6">
    <location>
        <begin position="154"/>
        <end position="177"/>
    </location>
</feature>
<dbReference type="InParanoid" id="J3KCD1"/>
<dbReference type="EMBL" id="GG704916">
    <property type="protein sequence ID" value="EAS32882.3"/>
    <property type="molecule type" value="Genomic_DNA"/>
</dbReference>
<sequence>MQSSFWPYRFVSLSQSQSQERREILDHRGIIAQVSALIVLVGVSLYRRAVLESTSGTSRGKKGEKAWLDRPPFKGWRETRRQCLLTIVWAVWLVGLSSWRTGDDYLHLTKSLAHTTMATVPLQIILSPKLSTRTNPLLRLLGLPQSILTPYHRLYGRIVLFPLLTSHALLYTAFFILQSLFSKRINDADVQWGVTGIFLAWIIWSMSSGGKSFTKRQFYVGHVVMVMGLLAVAYFHVIYVRRYVLEAVGIYVLDVSWYAIGKAWSGSKSY</sequence>
<dbReference type="Proteomes" id="UP000001261">
    <property type="component" value="Unassembled WGS sequence"/>
</dbReference>
<name>J3KCD1_COCIM</name>
<dbReference type="VEuPathDB" id="FungiDB:CIMG_03906"/>
<accession>J3KCD1</accession>
<dbReference type="InterPro" id="IPR013130">
    <property type="entry name" value="Fe3_Rdtase_TM_dom"/>
</dbReference>
<keyword evidence="4" id="KW-0406">Ion transport</keyword>
<reference evidence="9" key="2">
    <citation type="journal article" date="2010" name="Genome Res.">
        <title>Population genomic sequencing of Coccidioides fungi reveals recent hybridization and transposon control.</title>
        <authorList>
            <person name="Neafsey D.E."/>
            <person name="Barker B.M."/>
            <person name="Sharpton T.J."/>
            <person name="Stajich J.E."/>
            <person name="Park D.J."/>
            <person name="Whiston E."/>
            <person name="Hung C.-Y."/>
            <person name="McMahan C."/>
            <person name="White J."/>
            <person name="Sykes S."/>
            <person name="Heiman D."/>
            <person name="Young S."/>
            <person name="Zeng Q."/>
            <person name="Abouelleil A."/>
            <person name="Aftuck L."/>
            <person name="Bessette D."/>
            <person name="Brown A."/>
            <person name="FitzGerald M."/>
            <person name="Lui A."/>
            <person name="Macdonald J.P."/>
            <person name="Priest M."/>
            <person name="Orbach M.J."/>
            <person name="Galgiani J.N."/>
            <person name="Kirkland T.N."/>
            <person name="Cole G.T."/>
            <person name="Birren B.W."/>
            <person name="Henn M.R."/>
            <person name="Taylor J.W."/>
            <person name="Rounsley S.D."/>
        </authorList>
    </citation>
    <scope>GENOME REANNOTATION</scope>
    <source>
        <strain evidence="9">RS</strain>
    </source>
</reference>
<evidence type="ECO:0000259" key="7">
    <source>
        <dbReference type="Pfam" id="PF01794"/>
    </source>
</evidence>
<dbReference type="GO" id="GO:0016020">
    <property type="term" value="C:membrane"/>
    <property type="evidence" value="ECO:0007669"/>
    <property type="project" value="UniProtKB-SubCell"/>
</dbReference>
<organism evidence="8 9">
    <name type="scientific">Coccidioides immitis (strain RS)</name>
    <name type="common">Valley fever fungus</name>
    <dbReference type="NCBI Taxonomy" id="246410"/>
    <lineage>
        <taxon>Eukaryota</taxon>
        <taxon>Fungi</taxon>
        <taxon>Dikarya</taxon>
        <taxon>Ascomycota</taxon>
        <taxon>Pezizomycotina</taxon>
        <taxon>Eurotiomycetes</taxon>
        <taxon>Eurotiomycetidae</taxon>
        <taxon>Onygenales</taxon>
        <taxon>Onygenaceae</taxon>
        <taxon>Coccidioides</taxon>
    </lineage>
</organism>
<protein>
    <recommendedName>
        <fullName evidence="7">Ferric oxidoreductase domain-containing protein</fullName>
    </recommendedName>
</protein>
<dbReference type="STRING" id="246410.J3KCD1"/>
<keyword evidence="4" id="KW-0813">Transport</keyword>
<evidence type="ECO:0000256" key="6">
    <source>
        <dbReference type="SAM" id="Phobius"/>
    </source>
</evidence>
<dbReference type="OMA" id="WPYHFIS"/>
<keyword evidence="5 6" id="KW-0472">Membrane</keyword>
<dbReference type="GeneID" id="4564967"/>
<dbReference type="GO" id="GO:0016491">
    <property type="term" value="F:oxidoreductase activity"/>
    <property type="evidence" value="ECO:0007669"/>
    <property type="project" value="UniProtKB-ARBA"/>
</dbReference>
<dbReference type="OrthoDB" id="10006946at2759"/>
<feature type="transmembrane region" description="Helical" evidence="6">
    <location>
        <begin position="30"/>
        <end position="49"/>
    </location>
</feature>
<feature type="transmembrane region" description="Helical" evidence="6">
    <location>
        <begin position="189"/>
        <end position="206"/>
    </location>
</feature>
<feature type="transmembrane region" description="Helical" evidence="6">
    <location>
        <begin position="83"/>
        <end position="102"/>
    </location>
</feature>
<evidence type="ECO:0000256" key="1">
    <source>
        <dbReference type="ARBA" id="ARBA00004141"/>
    </source>
</evidence>
<dbReference type="KEGG" id="cim:CIMG_03906"/>
<proteinExistence type="predicted"/>
<keyword evidence="3 6" id="KW-1133">Transmembrane helix</keyword>
<evidence type="ECO:0000313" key="9">
    <source>
        <dbReference type="Proteomes" id="UP000001261"/>
    </source>
</evidence>
<dbReference type="Pfam" id="PF01794">
    <property type="entry name" value="Ferric_reduct"/>
    <property type="match status" value="1"/>
</dbReference>
<evidence type="ECO:0000256" key="2">
    <source>
        <dbReference type="ARBA" id="ARBA00022692"/>
    </source>
</evidence>
<evidence type="ECO:0000256" key="5">
    <source>
        <dbReference type="ARBA" id="ARBA00023136"/>
    </source>
</evidence>
<evidence type="ECO:0000256" key="3">
    <source>
        <dbReference type="ARBA" id="ARBA00022989"/>
    </source>
</evidence>
<reference evidence="9" key="1">
    <citation type="journal article" date="2009" name="Genome Res.">
        <title>Comparative genomic analyses of the human fungal pathogens Coccidioides and their relatives.</title>
        <authorList>
            <person name="Sharpton T.J."/>
            <person name="Stajich J.E."/>
            <person name="Rounsley S.D."/>
            <person name="Gardner M.J."/>
            <person name="Wortman J.R."/>
            <person name="Jordar V.S."/>
            <person name="Maiti R."/>
            <person name="Kodira C.D."/>
            <person name="Neafsey D.E."/>
            <person name="Zeng Q."/>
            <person name="Hung C.-Y."/>
            <person name="McMahan C."/>
            <person name="Muszewska A."/>
            <person name="Grynberg M."/>
            <person name="Mandel M.A."/>
            <person name="Kellner E.M."/>
            <person name="Barker B.M."/>
            <person name="Galgiani J.N."/>
            <person name="Orbach M.J."/>
            <person name="Kirkland T.N."/>
            <person name="Cole G.T."/>
            <person name="Henn M.R."/>
            <person name="Birren B.W."/>
            <person name="Taylor J.W."/>
        </authorList>
    </citation>
    <scope>NUCLEOTIDE SEQUENCE [LARGE SCALE GENOMIC DNA]</scope>
    <source>
        <strain evidence="9">RS</strain>
    </source>
</reference>